<keyword evidence="2" id="KW-1185">Reference proteome</keyword>
<dbReference type="GeneID" id="31365160"/>
<dbReference type="EMBL" id="ADBJ01000044">
    <property type="protein sequence ID" value="EFA76933.1"/>
    <property type="molecule type" value="Genomic_DNA"/>
</dbReference>
<dbReference type="RefSeq" id="XP_020429065.1">
    <property type="nucleotide sequence ID" value="XM_020580478.1"/>
</dbReference>
<gene>
    <name evidence="1" type="ORF">PPL_09685</name>
</gene>
<proteinExistence type="predicted"/>
<name>D3BNI2_HETP5</name>
<protein>
    <submittedName>
        <fullName evidence="1">Uncharacterized protein</fullName>
    </submittedName>
</protein>
<dbReference type="Proteomes" id="UP000001396">
    <property type="component" value="Unassembled WGS sequence"/>
</dbReference>
<comment type="caution">
    <text evidence="1">The sequence shown here is derived from an EMBL/GenBank/DDBJ whole genome shotgun (WGS) entry which is preliminary data.</text>
</comment>
<dbReference type="AlphaFoldDB" id="D3BNI2"/>
<sequence length="194" mass="21759">MFAQDCIDKAMPSNVELKSNLKVLDVTSGSDVLALLVANRLKSNGGSVYRMLKQGGLATFTMLEESPFLDLLIETYVATFSALGQAIKATPHSMQQLTDISLLEKTLRASGFLNIAVTHVSHTIESENIDSFLQNNRINPIVNYFKNQLDSTELLNKFDTVFRQLLVDKYCLVDKNTISSLEIKSYLIESRRIY</sequence>
<evidence type="ECO:0000313" key="1">
    <source>
        <dbReference type="EMBL" id="EFA76933.1"/>
    </source>
</evidence>
<evidence type="ECO:0000313" key="2">
    <source>
        <dbReference type="Proteomes" id="UP000001396"/>
    </source>
</evidence>
<dbReference type="InParanoid" id="D3BNI2"/>
<reference evidence="1 2" key="1">
    <citation type="journal article" date="2011" name="Genome Res.">
        <title>Phylogeny-wide analysis of social amoeba genomes highlights ancient origins for complex intercellular communication.</title>
        <authorList>
            <person name="Heidel A.J."/>
            <person name="Lawal H.M."/>
            <person name="Felder M."/>
            <person name="Schilde C."/>
            <person name="Helps N.R."/>
            <person name="Tunggal B."/>
            <person name="Rivero F."/>
            <person name="John U."/>
            <person name="Schleicher M."/>
            <person name="Eichinger L."/>
            <person name="Platzer M."/>
            <person name="Noegel A.A."/>
            <person name="Schaap P."/>
            <person name="Gloeckner G."/>
        </authorList>
    </citation>
    <scope>NUCLEOTIDE SEQUENCE [LARGE SCALE GENOMIC DNA]</scope>
    <source>
        <strain evidence="2">ATCC 26659 / Pp 5 / PN500</strain>
    </source>
</reference>
<accession>D3BNI2</accession>
<organism evidence="1 2">
    <name type="scientific">Heterostelium pallidum (strain ATCC 26659 / Pp 5 / PN500)</name>
    <name type="common">Cellular slime mold</name>
    <name type="synonym">Polysphondylium pallidum</name>
    <dbReference type="NCBI Taxonomy" id="670386"/>
    <lineage>
        <taxon>Eukaryota</taxon>
        <taxon>Amoebozoa</taxon>
        <taxon>Evosea</taxon>
        <taxon>Eumycetozoa</taxon>
        <taxon>Dictyostelia</taxon>
        <taxon>Acytosteliales</taxon>
        <taxon>Acytosteliaceae</taxon>
        <taxon>Heterostelium</taxon>
    </lineage>
</organism>